<sequence>MPSGAFEGYEGAEDPAQLNRAAHDSATALLARVREDPDPEVVERLVAFTDEHGIDTVAELWSRAGARSLPGALWRIYLLRALIRQDPTGMGYVYERGAERATTGDRVVAGAASPTGPDEVLALADQILRGAFAGDFAIALERAASFCRITALGSASLADAADLADSDRGASLTTRALRLSQLAVELSACARLWRRERLD</sequence>
<proteinExistence type="predicted"/>
<evidence type="ECO:0008006" key="3">
    <source>
        <dbReference type="Google" id="ProtNLM"/>
    </source>
</evidence>
<name>A0A9W6CY09_9MICO</name>
<dbReference type="EMBL" id="BSDP01000001">
    <property type="protein sequence ID" value="GLI28101.1"/>
    <property type="molecule type" value="Genomic_DNA"/>
</dbReference>
<comment type="caution">
    <text evidence="1">The sequence shown here is derived from an EMBL/GenBank/DDBJ whole genome shotgun (WGS) entry which is preliminary data.</text>
</comment>
<reference evidence="1" key="1">
    <citation type="submission" date="2022-12" db="EMBL/GenBank/DDBJ databases">
        <title>Reference genome sequencing for broad-spectrum identification of bacterial and archaeal isolates by mass spectrometry.</title>
        <authorList>
            <person name="Sekiguchi Y."/>
            <person name="Tourlousse D.M."/>
        </authorList>
    </citation>
    <scope>NUCLEOTIDE SEQUENCE</scope>
    <source>
        <strain evidence="1">14</strain>
    </source>
</reference>
<dbReference type="Proteomes" id="UP001144396">
    <property type="component" value="Unassembled WGS sequence"/>
</dbReference>
<organism evidence="1 2">
    <name type="scientific">Agromyces rhizosphaerae</name>
    <dbReference type="NCBI Taxonomy" id="88374"/>
    <lineage>
        <taxon>Bacteria</taxon>
        <taxon>Bacillati</taxon>
        <taxon>Actinomycetota</taxon>
        <taxon>Actinomycetes</taxon>
        <taxon>Micrococcales</taxon>
        <taxon>Microbacteriaceae</taxon>
        <taxon>Agromyces</taxon>
    </lineage>
</organism>
<evidence type="ECO:0000313" key="2">
    <source>
        <dbReference type="Proteomes" id="UP001144396"/>
    </source>
</evidence>
<protein>
    <recommendedName>
        <fullName evidence="3">DNA-directed RNA polymerase subunit beta</fullName>
    </recommendedName>
</protein>
<evidence type="ECO:0000313" key="1">
    <source>
        <dbReference type="EMBL" id="GLI28101.1"/>
    </source>
</evidence>
<keyword evidence="2" id="KW-1185">Reference proteome</keyword>
<gene>
    <name evidence="1" type="ORF">ARHIZOSPH14_23430</name>
</gene>
<dbReference type="AlphaFoldDB" id="A0A9W6CY09"/>
<accession>A0A9W6CY09</accession>